<keyword evidence="2" id="KW-0067">ATP-binding</keyword>
<feature type="domain" description="Helicase ATP-binding" evidence="3">
    <location>
        <begin position="155"/>
        <end position="363"/>
    </location>
</feature>
<feature type="domain" description="Helicase C-terminal" evidence="4">
    <location>
        <begin position="404"/>
        <end position="560"/>
    </location>
</feature>
<dbReference type="InterPro" id="IPR014001">
    <property type="entry name" value="Helicase_ATP-bd"/>
</dbReference>
<accession>A0A5D4K6V1</accession>
<gene>
    <name evidence="5" type="ORF">FZC79_19730</name>
</gene>
<dbReference type="PROSITE" id="PS51194">
    <property type="entry name" value="HELICASE_CTER"/>
    <property type="match status" value="1"/>
</dbReference>
<sequence length="900" mass="100930">MAFLQCDCGFMLKGLQHSRKVMPDGEYRLVEYKVGAAMDMGEWQEIDNEHSWMRTKEVGVYCPSCCSPVVLAPEESSILIDKRIPGVGSGEFRSGEVVESLEKLSEKERADIYIHQMPDSEASFGTLNEELPVSLKEALNRMGINDLYVHQADTYNSVRKGKDVVLVTHTASGKTLSYNLPILQGLLEDESARALYIFPTKALADDQVEQLYRWTELKDTGSEDEDLDDWYERSIKLGEKYLSFGRFDGDTQLGSRRRLLKDGRILFTNPDMIHHSILKNAGINNSSSQDTISLLKNLKYIVIDEMHLYRGAFGSHVSLVLKRLQKICENLGNTSIQFILCSATIDQPDRLAELLTGRNEFQLVDNDGSIKRKRNIIFWNPGLTLDTGERKAPVSDALSIAENVLVQKNRLIRTIMFQGSRLQGKVTARSMKDVLRKKLRLKKDDVSGVKLSAFYNGMLAVEERKQVIHAIKKNDVHMVIATNALEVGIDIGDLSVAILSGYPGSKAAFSQQIGRVGRKGEGVAVMIFEDEPLQQYYMQNPDKFLEKPPEVVRIDPRNRELLKLHLQYLQEELGRKLIKEDLNLFDIHEDYQSAILAHLSELTTEELSERCSLRSGSGTSYKVVSTKNREVLIDNVDEWTALRDFHEGAVYWNANEKGYKVDSFNSNRAEILVKPIAGEIEYYTQSIYKDTISISEQTSDNSIGHVKLMYGELNIKRSVFAYNKSYFNSRVTEIEPLLTPISSNFDSEGCWIHLSKESIGSLSDLLGEEATQEKLEGSLRAAEHVILSVIPDTIICDSRDISSFSGFSLPNFDGNPVIGFYGNESGGMGITTAIGENLNRIIESALNLLKTCSCPGGCPSCIQYPGKNNEHLSKAGGRFILSQIAASYDVQVEEAEMQCR</sequence>
<dbReference type="InterPro" id="IPR001650">
    <property type="entry name" value="Helicase_C-like"/>
</dbReference>
<evidence type="ECO:0000259" key="3">
    <source>
        <dbReference type="PROSITE" id="PS51192"/>
    </source>
</evidence>
<evidence type="ECO:0000313" key="6">
    <source>
        <dbReference type="Proteomes" id="UP000323317"/>
    </source>
</evidence>
<evidence type="ECO:0000256" key="1">
    <source>
        <dbReference type="ARBA" id="ARBA00022741"/>
    </source>
</evidence>
<dbReference type="GO" id="GO:0003676">
    <property type="term" value="F:nucleic acid binding"/>
    <property type="evidence" value="ECO:0007669"/>
    <property type="project" value="InterPro"/>
</dbReference>
<dbReference type="EMBL" id="VTEH01000021">
    <property type="protein sequence ID" value="TYR73137.1"/>
    <property type="molecule type" value="Genomic_DNA"/>
</dbReference>
<dbReference type="Pfam" id="PF00270">
    <property type="entry name" value="DEAD"/>
    <property type="match status" value="1"/>
</dbReference>
<dbReference type="PANTHER" id="PTHR47957">
    <property type="entry name" value="ATP-DEPENDENT HELICASE HRQ1"/>
    <property type="match status" value="1"/>
</dbReference>
<keyword evidence="5" id="KW-0347">Helicase</keyword>
<dbReference type="PANTHER" id="PTHR47957:SF3">
    <property type="entry name" value="ATP-DEPENDENT HELICASE HRQ1"/>
    <property type="match status" value="1"/>
</dbReference>
<dbReference type="GO" id="GO:0036297">
    <property type="term" value="P:interstrand cross-link repair"/>
    <property type="evidence" value="ECO:0007669"/>
    <property type="project" value="TreeGrafter"/>
</dbReference>
<name>A0A5D4K6V1_9BACI</name>
<comment type="caution">
    <text evidence="5">The sequence shown here is derived from an EMBL/GenBank/DDBJ whole genome shotgun (WGS) entry which is preliminary data.</text>
</comment>
<dbReference type="Gene3D" id="3.40.50.300">
    <property type="entry name" value="P-loop containing nucleotide triphosphate hydrolases"/>
    <property type="match status" value="2"/>
</dbReference>
<dbReference type="InterPro" id="IPR027417">
    <property type="entry name" value="P-loop_NTPase"/>
</dbReference>
<dbReference type="SUPFAM" id="SSF52540">
    <property type="entry name" value="P-loop containing nucleoside triphosphate hydrolases"/>
    <property type="match status" value="1"/>
</dbReference>
<evidence type="ECO:0000259" key="4">
    <source>
        <dbReference type="PROSITE" id="PS51194"/>
    </source>
</evidence>
<protein>
    <submittedName>
        <fullName evidence="5">DEAD/DEAH box helicase</fullName>
    </submittedName>
</protein>
<dbReference type="GO" id="GO:0006289">
    <property type="term" value="P:nucleotide-excision repair"/>
    <property type="evidence" value="ECO:0007669"/>
    <property type="project" value="TreeGrafter"/>
</dbReference>
<dbReference type="CDD" id="cd17923">
    <property type="entry name" value="DEXHc_Hrq1-like"/>
    <property type="match status" value="1"/>
</dbReference>
<dbReference type="AlphaFoldDB" id="A0A5D4K6V1"/>
<dbReference type="PROSITE" id="PS51192">
    <property type="entry name" value="HELICASE_ATP_BIND_1"/>
    <property type="match status" value="1"/>
</dbReference>
<organism evidence="5 6">
    <name type="scientific">Rossellomorea vietnamensis</name>
    <dbReference type="NCBI Taxonomy" id="218284"/>
    <lineage>
        <taxon>Bacteria</taxon>
        <taxon>Bacillati</taxon>
        <taxon>Bacillota</taxon>
        <taxon>Bacilli</taxon>
        <taxon>Bacillales</taxon>
        <taxon>Bacillaceae</taxon>
        <taxon>Rossellomorea</taxon>
    </lineage>
</organism>
<dbReference type="Pfam" id="PF09369">
    <property type="entry name" value="MZB"/>
    <property type="match status" value="1"/>
</dbReference>
<dbReference type="SMART" id="SM00487">
    <property type="entry name" value="DEXDc"/>
    <property type="match status" value="1"/>
</dbReference>
<keyword evidence="1" id="KW-0547">Nucleotide-binding</keyword>
<keyword evidence="5" id="KW-0378">Hydrolase</keyword>
<dbReference type="GO" id="GO:0005524">
    <property type="term" value="F:ATP binding"/>
    <property type="evidence" value="ECO:0007669"/>
    <property type="project" value="UniProtKB-KW"/>
</dbReference>
<dbReference type="Proteomes" id="UP000323317">
    <property type="component" value="Unassembled WGS sequence"/>
</dbReference>
<reference evidence="5 6" key="1">
    <citation type="submission" date="2019-08" db="EMBL/GenBank/DDBJ databases">
        <title>Bacillus genomes from the desert of Cuatro Cienegas, Coahuila.</title>
        <authorList>
            <person name="Olmedo-Alvarez G."/>
        </authorList>
    </citation>
    <scope>NUCLEOTIDE SEQUENCE [LARGE SCALE GENOMIC DNA]</scope>
    <source>
        <strain evidence="5 6">CH40_1T</strain>
    </source>
</reference>
<dbReference type="Pfam" id="PF00271">
    <property type="entry name" value="Helicase_C"/>
    <property type="match status" value="1"/>
</dbReference>
<evidence type="ECO:0000313" key="5">
    <source>
        <dbReference type="EMBL" id="TYR73137.1"/>
    </source>
</evidence>
<dbReference type="GO" id="GO:0043138">
    <property type="term" value="F:3'-5' DNA helicase activity"/>
    <property type="evidence" value="ECO:0007669"/>
    <property type="project" value="TreeGrafter"/>
</dbReference>
<dbReference type="RefSeq" id="WP_148948449.1">
    <property type="nucleotide sequence ID" value="NZ_VTEH01000021.1"/>
</dbReference>
<proteinExistence type="predicted"/>
<evidence type="ECO:0000256" key="2">
    <source>
        <dbReference type="ARBA" id="ARBA00022840"/>
    </source>
</evidence>
<dbReference type="InterPro" id="IPR018973">
    <property type="entry name" value="MZB"/>
</dbReference>
<dbReference type="SMART" id="SM00490">
    <property type="entry name" value="HELICc"/>
    <property type="match status" value="1"/>
</dbReference>
<dbReference type="InterPro" id="IPR011545">
    <property type="entry name" value="DEAD/DEAH_box_helicase_dom"/>
</dbReference>